<evidence type="ECO:0000256" key="5">
    <source>
        <dbReference type="ARBA" id="ARBA00022989"/>
    </source>
</evidence>
<keyword evidence="3" id="KW-1003">Cell membrane</keyword>
<feature type="transmembrane region" description="Helical" evidence="7">
    <location>
        <begin position="413"/>
        <end position="435"/>
    </location>
</feature>
<feature type="transmembrane region" description="Helical" evidence="7">
    <location>
        <begin position="371"/>
        <end position="392"/>
    </location>
</feature>
<dbReference type="EMBL" id="CADCWH010000110">
    <property type="protein sequence ID" value="CAA9548434.1"/>
    <property type="molecule type" value="Genomic_DNA"/>
</dbReference>
<name>A0A6J4UEH2_9BACT</name>
<feature type="transmembrane region" description="Helical" evidence="7">
    <location>
        <begin position="335"/>
        <end position="359"/>
    </location>
</feature>
<keyword evidence="6 7" id="KW-0472">Membrane</keyword>
<evidence type="ECO:0000259" key="8">
    <source>
        <dbReference type="PROSITE" id="PS50156"/>
    </source>
</evidence>
<dbReference type="PROSITE" id="PS50156">
    <property type="entry name" value="SSD"/>
    <property type="match status" value="1"/>
</dbReference>
<evidence type="ECO:0000313" key="9">
    <source>
        <dbReference type="EMBL" id="CAA9548434.1"/>
    </source>
</evidence>
<dbReference type="AlphaFoldDB" id="A0A6J4UEH2"/>
<comment type="similarity">
    <text evidence="2">Belongs to the resistance-nodulation-cell division (RND) (TC 2.A.6) family. MmpL subfamily.</text>
</comment>
<dbReference type="GO" id="GO:0005886">
    <property type="term" value="C:plasma membrane"/>
    <property type="evidence" value="ECO:0007669"/>
    <property type="project" value="UniProtKB-SubCell"/>
</dbReference>
<accession>A0A6J4UEH2</accession>
<dbReference type="Pfam" id="PF03176">
    <property type="entry name" value="MMPL"/>
    <property type="match status" value="2"/>
</dbReference>
<reference evidence="9" key="1">
    <citation type="submission" date="2020-02" db="EMBL/GenBank/DDBJ databases">
        <authorList>
            <person name="Meier V. D."/>
        </authorList>
    </citation>
    <scope>NUCLEOTIDE SEQUENCE</scope>
    <source>
        <strain evidence="9">AVDCRST_MAG70</strain>
    </source>
</reference>
<dbReference type="InterPro" id="IPR004869">
    <property type="entry name" value="MMPL_dom"/>
</dbReference>
<dbReference type="InterPro" id="IPR000731">
    <property type="entry name" value="SSD"/>
</dbReference>
<dbReference type="Gene3D" id="1.20.1640.10">
    <property type="entry name" value="Multidrug efflux transporter AcrB transmembrane domain"/>
    <property type="match status" value="1"/>
</dbReference>
<sequence>MVATLALLLATLRSTATLGPLLALAIGLMLVAALTLVPAILTILGRFSFWPFRPNYDVRSNDPAIADEEAHGIWSRVAGVVARRPVGVLVSTVTVFLVMSLGLLQFEQTYDQITGLPEGTESREGFELLREAFPAGELAPTDVYVRLPEGSDLFAPDTLARVDQVALALASTDGVSAVSGPSRPFGTGGGPGPDQVAAAAASLPVPVRDAIRAGEDPASGEPPSDPALGEAIALYAVSAGAVSRSGNVAALAVTLDENPYGPAALAMVPDLRQTAKDAAERAGLARDAVLVGGETATVFDTREANDRDTLIVLPLILLAIGVILALLLRSLVAPLYLLATIILSYTATLGISTFVFTTVLGQEGVSGGTPFFLFVFLVALGVDYNIFLMVRIREETGRYGLAIGTRRALGRTGGVITSAGLILAGTFGALMTLPLQDLFQLGFAVALGVLLDTFIVRSLMVPAIVLLLGRWNWWPGTAGVAGMASTTGTAQPVPTGD</sequence>
<keyword evidence="5 7" id="KW-1133">Transmembrane helix</keyword>
<feature type="domain" description="SSD" evidence="8">
    <location>
        <begin position="338"/>
        <end position="466"/>
    </location>
</feature>
<feature type="transmembrane region" description="Helical" evidence="7">
    <location>
        <begin position="26"/>
        <end position="49"/>
    </location>
</feature>
<evidence type="ECO:0000256" key="6">
    <source>
        <dbReference type="ARBA" id="ARBA00023136"/>
    </source>
</evidence>
<organism evidence="9">
    <name type="scientific">uncultured Thermomicrobiales bacterium</name>
    <dbReference type="NCBI Taxonomy" id="1645740"/>
    <lineage>
        <taxon>Bacteria</taxon>
        <taxon>Pseudomonadati</taxon>
        <taxon>Thermomicrobiota</taxon>
        <taxon>Thermomicrobia</taxon>
        <taxon>Thermomicrobiales</taxon>
        <taxon>environmental samples</taxon>
    </lineage>
</organism>
<feature type="transmembrane region" description="Helical" evidence="7">
    <location>
        <begin position="441"/>
        <end position="468"/>
    </location>
</feature>
<dbReference type="SUPFAM" id="SSF82866">
    <property type="entry name" value="Multidrug efflux transporter AcrB transmembrane domain"/>
    <property type="match status" value="1"/>
</dbReference>
<feature type="transmembrane region" description="Helical" evidence="7">
    <location>
        <begin position="310"/>
        <end position="328"/>
    </location>
</feature>
<evidence type="ECO:0000256" key="1">
    <source>
        <dbReference type="ARBA" id="ARBA00004651"/>
    </source>
</evidence>
<proteinExistence type="inferred from homology"/>
<protein>
    <recommendedName>
        <fullName evidence="8">SSD domain-containing protein</fullName>
    </recommendedName>
</protein>
<evidence type="ECO:0000256" key="7">
    <source>
        <dbReference type="SAM" id="Phobius"/>
    </source>
</evidence>
<evidence type="ECO:0000256" key="3">
    <source>
        <dbReference type="ARBA" id="ARBA00022475"/>
    </source>
</evidence>
<dbReference type="PANTHER" id="PTHR33406:SF6">
    <property type="entry name" value="MEMBRANE PROTEIN YDGH-RELATED"/>
    <property type="match status" value="1"/>
</dbReference>
<evidence type="ECO:0000256" key="2">
    <source>
        <dbReference type="ARBA" id="ARBA00010157"/>
    </source>
</evidence>
<dbReference type="InterPro" id="IPR050545">
    <property type="entry name" value="Mycobact_MmpL"/>
</dbReference>
<keyword evidence="4 7" id="KW-0812">Transmembrane</keyword>
<gene>
    <name evidence="9" type="ORF">AVDCRST_MAG70-713</name>
</gene>
<comment type="subcellular location">
    <subcellularLocation>
        <location evidence="1">Cell membrane</location>
        <topology evidence="1">Multi-pass membrane protein</topology>
    </subcellularLocation>
</comment>
<evidence type="ECO:0000256" key="4">
    <source>
        <dbReference type="ARBA" id="ARBA00022692"/>
    </source>
</evidence>
<dbReference type="PANTHER" id="PTHR33406">
    <property type="entry name" value="MEMBRANE PROTEIN MJ1562-RELATED"/>
    <property type="match status" value="1"/>
</dbReference>